<evidence type="ECO:0000313" key="2">
    <source>
        <dbReference type="Proteomes" id="UP000000539"/>
    </source>
</evidence>
<evidence type="ECO:0000313" key="1">
    <source>
        <dbReference type="Ensembl" id="ENSGALP00010015683.1"/>
    </source>
</evidence>
<reference evidence="1" key="2">
    <citation type="submission" date="2025-08" db="UniProtKB">
        <authorList>
            <consortium name="Ensembl"/>
        </authorList>
    </citation>
    <scope>IDENTIFICATION</scope>
    <source>
        <strain evidence="1">broiler</strain>
    </source>
</reference>
<organism evidence="1 2">
    <name type="scientific">Gallus gallus</name>
    <name type="common">Chicken</name>
    <dbReference type="NCBI Taxonomy" id="9031"/>
    <lineage>
        <taxon>Eukaryota</taxon>
        <taxon>Metazoa</taxon>
        <taxon>Chordata</taxon>
        <taxon>Craniata</taxon>
        <taxon>Vertebrata</taxon>
        <taxon>Euteleostomi</taxon>
        <taxon>Archelosauria</taxon>
        <taxon>Archosauria</taxon>
        <taxon>Dinosauria</taxon>
        <taxon>Saurischia</taxon>
        <taxon>Theropoda</taxon>
        <taxon>Coelurosauria</taxon>
        <taxon>Aves</taxon>
        <taxon>Neognathae</taxon>
        <taxon>Galloanserae</taxon>
        <taxon>Galliformes</taxon>
        <taxon>Phasianidae</taxon>
        <taxon>Phasianinae</taxon>
        <taxon>Gallus</taxon>
    </lineage>
</organism>
<reference evidence="1" key="1">
    <citation type="submission" date="2020-11" db="EMBL/GenBank/DDBJ databases">
        <title>Gallus gallus (Chicken) genome, bGalGal1, GRCg7b, maternal haplotype autosomes + Z &amp; W.</title>
        <authorList>
            <person name="Warren W."/>
            <person name="Formenti G."/>
            <person name="Fedrigo O."/>
            <person name="Haase B."/>
            <person name="Mountcastle J."/>
            <person name="Balacco J."/>
            <person name="Tracey A."/>
            <person name="Schneider V."/>
            <person name="Okimoto R."/>
            <person name="Cheng H."/>
            <person name="Hawken R."/>
            <person name="Howe K."/>
            <person name="Jarvis E.D."/>
        </authorList>
    </citation>
    <scope>NUCLEOTIDE SEQUENCE [LARGE SCALE GENOMIC DNA]</scope>
    <source>
        <strain evidence="1">Broiler</strain>
    </source>
</reference>
<keyword evidence="2" id="KW-1185">Reference proteome</keyword>
<dbReference type="Ensembl" id="ENSGALT00010027429.1">
    <property type="protein sequence ID" value="ENSGALP00010015683.1"/>
    <property type="gene ID" value="ENSGALG00010011462.1"/>
</dbReference>
<reference evidence="1" key="3">
    <citation type="submission" date="2025-09" db="UniProtKB">
        <authorList>
            <consortium name="Ensembl"/>
        </authorList>
    </citation>
    <scope>IDENTIFICATION</scope>
    <source>
        <strain evidence="1">broiler</strain>
    </source>
</reference>
<sequence>MAPNSHPHRLQGSYPSLVPQAGRVRLLRNVRTVTLPMSRFLSSRSPTAAAPQIPKEFHFPPWGLFLKCAGMTKNLLG</sequence>
<proteinExistence type="predicted"/>
<accession>A0A8V0YDE5</accession>
<protein>
    <submittedName>
        <fullName evidence="1">Uncharacterized protein</fullName>
    </submittedName>
</protein>
<name>A0A8V0YDE5_CHICK</name>
<dbReference type="Proteomes" id="UP000000539">
    <property type="component" value="Chromosome Z"/>
</dbReference>
<dbReference type="AlphaFoldDB" id="A0A8V0YDE5"/>